<organism evidence="1">
    <name type="scientific">marine metagenome</name>
    <dbReference type="NCBI Taxonomy" id="408172"/>
    <lineage>
        <taxon>unclassified sequences</taxon>
        <taxon>metagenomes</taxon>
        <taxon>ecological metagenomes</taxon>
    </lineage>
</organism>
<sequence length="83" mass="9029">MLTSTAMLNGNISNTVQEEAEEVALYFQLAIEDLLNTVREYPGSSASIRLEVAMESINHRIQYEVSGIEGGLKVTTINPRGGS</sequence>
<accession>A0A382I605</accession>
<evidence type="ECO:0000313" key="1">
    <source>
        <dbReference type="EMBL" id="SVB94647.1"/>
    </source>
</evidence>
<dbReference type="EMBL" id="UINC01065218">
    <property type="protein sequence ID" value="SVB94647.1"/>
    <property type="molecule type" value="Genomic_DNA"/>
</dbReference>
<gene>
    <name evidence="1" type="ORF">METZ01_LOCUS247501</name>
</gene>
<protein>
    <submittedName>
        <fullName evidence="1">Uncharacterized protein</fullName>
    </submittedName>
</protein>
<dbReference type="AlphaFoldDB" id="A0A382I605"/>
<reference evidence="1" key="1">
    <citation type="submission" date="2018-05" db="EMBL/GenBank/DDBJ databases">
        <authorList>
            <person name="Lanie J.A."/>
            <person name="Ng W.-L."/>
            <person name="Kazmierczak K.M."/>
            <person name="Andrzejewski T.M."/>
            <person name="Davidsen T.M."/>
            <person name="Wayne K.J."/>
            <person name="Tettelin H."/>
            <person name="Glass J.I."/>
            <person name="Rusch D."/>
            <person name="Podicherti R."/>
            <person name="Tsui H.-C.T."/>
            <person name="Winkler M.E."/>
        </authorList>
    </citation>
    <scope>NUCLEOTIDE SEQUENCE</scope>
</reference>
<proteinExistence type="predicted"/>
<name>A0A382I605_9ZZZZ</name>
<feature type="non-terminal residue" evidence="1">
    <location>
        <position position="83"/>
    </location>
</feature>